<organism evidence="1">
    <name type="scientific">Fusarium oxysporum (strain Fo5176)</name>
    <name type="common">Fusarium vascular wilt</name>
    <dbReference type="NCBI Taxonomy" id="660025"/>
    <lineage>
        <taxon>Eukaryota</taxon>
        <taxon>Fungi</taxon>
        <taxon>Dikarya</taxon>
        <taxon>Ascomycota</taxon>
        <taxon>Pezizomycotina</taxon>
        <taxon>Sordariomycetes</taxon>
        <taxon>Hypocreomycetidae</taxon>
        <taxon>Hypocreales</taxon>
        <taxon>Nectriaceae</taxon>
        <taxon>Fusarium</taxon>
        <taxon>Fusarium oxysporum species complex</taxon>
    </lineage>
</organism>
<proteinExistence type="predicted"/>
<name>F9GDH1_FUSOF</name>
<reference evidence="1" key="1">
    <citation type="journal article" date="2012" name="Mol. Plant Microbe Interact.">
        <title>A highly conserved effector in Fusarium oxysporum is required for full virulence on Arabidopsis.</title>
        <authorList>
            <person name="Thatcher L.F."/>
            <person name="Gardiner D.M."/>
            <person name="Kazan K."/>
            <person name="Manners J."/>
        </authorList>
    </citation>
    <scope>NUCLEOTIDE SEQUENCE [LARGE SCALE GENOMIC DNA]</scope>
    <source>
        <strain evidence="1">Fo5176</strain>
    </source>
</reference>
<dbReference type="OrthoDB" id="4845846at2759"/>
<accession>F9GDH1</accession>
<sequence>MTSLRDFGRNIARTEPPSILFSWSDDGEIIRYGDFQLTMDKFRQIPDYFISRAEEICDKLMFDLRCYTSPWHFTRQDATRPGV</sequence>
<dbReference type="AlphaFoldDB" id="F9GDH1"/>
<dbReference type="EMBL" id="AFQF01005490">
    <property type="protein sequence ID" value="EGU72788.1"/>
    <property type="molecule type" value="Genomic_DNA"/>
</dbReference>
<comment type="caution">
    <text evidence="1">The sequence shown here is derived from an EMBL/GenBank/DDBJ whole genome shotgun (WGS) entry which is preliminary data.</text>
</comment>
<evidence type="ECO:0000313" key="1">
    <source>
        <dbReference type="EMBL" id="EGU72788.1"/>
    </source>
</evidence>
<gene>
    <name evidence="1" type="ORF">FOXB_16705</name>
</gene>
<protein>
    <submittedName>
        <fullName evidence="1">Uncharacterized protein</fullName>
    </submittedName>
</protein>